<dbReference type="CDD" id="cd00570">
    <property type="entry name" value="GST_N_family"/>
    <property type="match status" value="1"/>
</dbReference>
<dbReference type="SUPFAM" id="SSF52833">
    <property type="entry name" value="Thioredoxin-like"/>
    <property type="match status" value="1"/>
</dbReference>
<dbReference type="Gene3D" id="3.40.30.10">
    <property type="entry name" value="Glutaredoxin"/>
    <property type="match status" value="1"/>
</dbReference>
<dbReference type="STRING" id="356660.SAMN05444336_102367"/>
<dbReference type="GO" id="GO:0006749">
    <property type="term" value="P:glutathione metabolic process"/>
    <property type="evidence" value="ECO:0007669"/>
    <property type="project" value="TreeGrafter"/>
</dbReference>
<dbReference type="SUPFAM" id="SSF47616">
    <property type="entry name" value="GST C-terminal domain-like"/>
    <property type="match status" value="1"/>
</dbReference>
<dbReference type="AlphaFoldDB" id="A0A1H2WFX1"/>
<dbReference type="InterPro" id="IPR036282">
    <property type="entry name" value="Glutathione-S-Trfase_C_sf"/>
</dbReference>
<keyword evidence="3" id="KW-1185">Reference proteome</keyword>
<keyword evidence="2" id="KW-0808">Transferase</keyword>
<evidence type="ECO:0000313" key="2">
    <source>
        <dbReference type="EMBL" id="SDW79435.1"/>
    </source>
</evidence>
<dbReference type="InterPro" id="IPR040079">
    <property type="entry name" value="Glutathione_S-Trfase"/>
</dbReference>
<dbReference type="Pfam" id="PF13417">
    <property type="entry name" value="GST_N_3"/>
    <property type="match status" value="1"/>
</dbReference>
<dbReference type="PANTHER" id="PTHR42673">
    <property type="entry name" value="MALEYLACETOACETATE ISOMERASE"/>
    <property type="match status" value="1"/>
</dbReference>
<dbReference type="SFLD" id="SFLDS00019">
    <property type="entry name" value="Glutathione_Transferase_(cytos"/>
    <property type="match status" value="1"/>
</dbReference>
<gene>
    <name evidence="2" type="ORF">SAMN05444336_102367</name>
</gene>
<dbReference type="EMBL" id="FNMZ01000002">
    <property type="protein sequence ID" value="SDW79435.1"/>
    <property type="molecule type" value="Genomic_DNA"/>
</dbReference>
<name>A0A1H2WFX1_9RHOB</name>
<dbReference type="InterPro" id="IPR004045">
    <property type="entry name" value="Glutathione_S-Trfase_N"/>
</dbReference>
<dbReference type="PANTHER" id="PTHR42673:SF4">
    <property type="entry name" value="MALEYLACETOACETATE ISOMERASE"/>
    <property type="match status" value="1"/>
</dbReference>
<dbReference type="Pfam" id="PF13410">
    <property type="entry name" value="GST_C_2"/>
    <property type="match status" value="1"/>
</dbReference>
<dbReference type="OrthoDB" id="9795329at2"/>
<protein>
    <submittedName>
        <fullName evidence="2">Glutathione S-transferase</fullName>
    </submittedName>
</protein>
<dbReference type="InterPro" id="IPR036249">
    <property type="entry name" value="Thioredoxin-like_sf"/>
</dbReference>
<dbReference type="PROSITE" id="PS50404">
    <property type="entry name" value="GST_NTER"/>
    <property type="match status" value="1"/>
</dbReference>
<dbReference type="Gene3D" id="1.20.1050.10">
    <property type="match status" value="1"/>
</dbReference>
<dbReference type="GO" id="GO:0016034">
    <property type="term" value="F:maleylacetoacetate isomerase activity"/>
    <property type="evidence" value="ECO:0007669"/>
    <property type="project" value="TreeGrafter"/>
</dbReference>
<accession>A0A1H2WFX1</accession>
<dbReference type="GO" id="GO:0004364">
    <property type="term" value="F:glutathione transferase activity"/>
    <property type="evidence" value="ECO:0007669"/>
    <property type="project" value="TreeGrafter"/>
</dbReference>
<dbReference type="GO" id="GO:0006559">
    <property type="term" value="P:L-phenylalanine catabolic process"/>
    <property type="evidence" value="ECO:0007669"/>
    <property type="project" value="TreeGrafter"/>
</dbReference>
<dbReference type="Proteomes" id="UP000199118">
    <property type="component" value="Unassembled WGS sequence"/>
</dbReference>
<proteinExistence type="predicted"/>
<sequence>MATILYGRDLSPFARRVAVWAALQGVALERRPLMVNGPDFETLKTVNPMGRVPILMTEDGEALIETAAIIDFLEEQAPAEAKLIPVSGAPRREVLQIMAYGHNTVEKGVALVYEKNRRPEEFQWPEWRARLEGQITGGLDEMESRAPADGFAGGDRPNGADVCLTLARDFIQATNPYLLDQGYPKLTALAARCNAMAEFGASNPTAPA</sequence>
<organism evidence="2 3">
    <name type="scientific">Albimonas donghaensis</name>
    <dbReference type="NCBI Taxonomy" id="356660"/>
    <lineage>
        <taxon>Bacteria</taxon>
        <taxon>Pseudomonadati</taxon>
        <taxon>Pseudomonadota</taxon>
        <taxon>Alphaproteobacteria</taxon>
        <taxon>Rhodobacterales</taxon>
        <taxon>Paracoccaceae</taxon>
        <taxon>Albimonas</taxon>
    </lineage>
</organism>
<evidence type="ECO:0000259" key="1">
    <source>
        <dbReference type="PROSITE" id="PS50404"/>
    </source>
</evidence>
<reference evidence="2 3" key="1">
    <citation type="submission" date="2016-10" db="EMBL/GenBank/DDBJ databases">
        <authorList>
            <person name="de Groot N.N."/>
        </authorList>
    </citation>
    <scope>NUCLEOTIDE SEQUENCE [LARGE SCALE GENOMIC DNA]</scope>
    <source>
        <strain evidence="2 3">DSM 17890</strain>
    </source>
</reference>
<dbReference type="RefSeq" id="WP_092680627.1">
    <property type="nucleotide sequence ID" value="NZ_FNMZ01000002.1"/>
</dbReference>
<evidence type="ECO:0000313" key="3">
    <source>
        <dbReference type="Proteomes" id="UP000199118"/>
    </source>
</evidence>
<feature type="domain" description="GST N-terminal" evidence="1">
    <location>
        <begin position="1"/>
        <end position="81"/>
    </location>
</feature>